<dbReference type="SUPFAM" id="SSF53383">
    <property type="entry name" value="PLP-dependent transferases"/>
    <property type="match status" value="1"/>
</dbReference>
<comment type="caution">
    <text evidence="3">The sequence shown here is derived from an EMBL/GenBank/DDBJ whole genome shotgun (WGS) entry which is preliminary data.</text>
</comment>
<proteinExistence type="predicted"/>
<dbReference type="InterPro" id="IPR004839">
    <property type="entry name" value="Aminotransferase_I/II_large"/>
</dbReference>
<accession>A0AAD8JGL4</accession>
<gene>
    <name evidence="3" type="ORF">POM88_001692</name>
    <name evidence="2" type="ORF">POM88_041035</name>
</gene>
<evidence type="ECO:0000313" key="3">
    <source>
        <dbReference type="EMBL" id="KAK1402087.1"/>
    </source>
</evidence>
<evidence type="ECO:0000313" key="2">
    <source>
        <dbReference type="EMBL" id="KAK1365474.1"/>
    </source>
</evidence>
<organism evidence="3 4">
    <name type="scientific">Heracleum sosnowskyi</name>
    <dbReference type="NCBI Taxonomy" id="360622"/>
    <lineage>
        <taxon>Eukaryota</taxon>
        <taxon>Viridiplantae</taxon>
        <taxon>Streptophyta</taxon>
        <taxon>Embryophyta</taxon>
        <taxon>Tracheophyta</taxon>
        <taxon>Spermatophyta</taxon>
        <taxon>Magnoliopsida</taxon>
        <taxon>eudicotyledons</taxon>
        <taxon>Gunneridae</taxon>
        <taxon>Pentapetalae</taxon>
        <taxon>asterids</taxon>
        <taxon>campanulids</taxon>
        <taxon>Apiales</taxon>
        <taxon>Apiaceae</taxon>
        <taxon>Apioideae</taxon>
        <taxon>apioid superclade</taxon>
        <taxon>Tordylieae</taxon>
        <taxon>Tordyliinae</taxon>
        <taxon>Heracleum</taxon>
    </lineage>
</organism>
<dbReference type="GO" id="GO:0004838">
    <property type="term" value="F:L-tyrosine-2-oxoglutarate transaminase activity"/>
    <property type="evidence" value="ECO:0007669"/>
    <property type="project" value="TreeGrafter"/>
</dbReference>
<dbReference type="GO" id="GO:0030170">
    <property type="term" value="F:pyridoxal phosphate binding"/>
    <property type="evidence" value="ECO:0007669"/>
    <property type="project" value="InterPro"/>
</dbReference>
<dbReference type="Pfam" id="PF00155">
    <property type="entry name" value="Aminotran_1_2"/>
    <property type="match status" value="1"/>
</dbReference>
<reference evidence="3" key="2">
    <citation type="submission" date="2023-05" db="EMBL/GenBank/DDBJ databases">
        <authorList>
            <person name="Schelkunov M.I."/>
        </authorList>
    </citation>
    <scope>NUCLEOTIDE SEQUENCE</scope>
    <source>
        <strain evidence="3">Hsosn_3</strain>
        <tissue evidence="3">Leaf</tissue>
    </source>
</reference>
<evidence type="ECO:0000313" key="4">
    <source>
        <dbReference type="Proteomes" id="UP001237642"/>
    </source>
</evidence>
<dbReference type="GO" id="GO:0006572">
    <property type="term" value="P:L-tyrosine catabolic process"/>
    <property type="evidence" value="ECO:0007669"/>
    <property type="project" value="TreeGrafter"/>
</dbReference>
<name>A0AAD8JGL4_9APIA</name>
<dbReference type="Gene3D" id="3.40.640.10">
    <property type="entry name" value="Type I PLP-dependent aspartate aminotransferase-like (Major domain)"/>
    <property type="match status" value="1"/>
</dbReference>
<dbReference type="EMBL" id="JAUIZM010000001">
    <property type="protein sequence ID" value="KAK1402087.1"/>
    <property type="molecule type" value="Genomic_DNA"/>
</dbReference>
<reference evidence="3" key="1">
    <citation type="submission" date="2023-02" db="EMBL/GenBank/DDBJ databases">
        <title>Genome of toxic invasive species Heracleum sosnowskyi carries increased number of genes despite the absence of recent whole-genome duplications.</title>
        <authorList>
            <person name="Schelkunov M."/>
            <person name="Shtratnikova V."/>
            <person name="Makarenko M."/>
            <person name="Klepikova A."/>
            <person name="Omelchenko D."/>
            <person name="Novikova G."/>
            <person name="Obukhova E."/>
            <person name="Bogdanov V."/>
            <person name="Penin A."/>
            <person name="Logacheva M."/>
        </authorList>
    </citation>
    <scope>NUCLEOTIDE SEQUENCE</scope>
    <source>
        <strain evidence="3">Hsosn_3</strain>
        <tissue evidence="3">Leaf</tissue>
    </source>
</reference>
<protein>
    <recommendedName>
        <fullName evidence="1">Aminotransferase class I/classII large domain-containing protein</fullName>
    </recommendedName>
</protein>
<dbReference type="PANTHER" id="PTHR45744:SF25">
    <property type="entry name" value="AMINOTRANSFERASE TAT2-RELATED"/>
    <property type="match status" value="1"/>
</dbReference>
<dbReference type="AlphaFoldDB" id="A0AAD8JGL4"/>
<dbReference type="InterPro" id="IPR015421">
    <property type="entry name" value="PyrdxlP-dep_Trfase_major"/>
</dbReference>
<dbReference type="EMBL" id="JAUIZM010000009">
    <property type="protein sequence ID" value="KAK1365474.1"/>
    <property type="molecule type" value="Genomic_DNA"/>
</dbReference>
<evidence type="ECO:0000259" key="1">
    <source>
        <dbReference type="Pfam" id="PF00155"/>
    </source>
</evidence>
<sequence>MYIDFDIEVRHFNLLPENGWEVDLDSVEALADGNTVAIVIINPGNPCGNVFTHEHLKQVAETAKRLGILVIADEVYNHLCFGSKPFVPGGVFGPVTPVLTLGSL</sequence>
<feature type="domain" description="Aminotransferase class I/classII large" evidence="1">
    <location>
        <begin position="7"/>
        <end position="88"/>
    </location>
</feature>
<dbReference type="InterPro" id="IPR015424">
    <property type="entry name" value="PyrdxlP-dep_Trfase"/>
</dbReference>
<dbReference type="PANTHER" id="PTHR45744">
    <property type="entry name" value="TYROSINE AMINOTRANSFERASE"/>
    <property type="match status" value="1"/>
</dbReference>
<keyword evidence="4" id="KW-1185">Reference proteome</keyword>
<dbReference type="Proteomes" id="UP001237642">
    <property type="component" value="Unassembled WGS sequence"/>
</dbReference>